<organism evidence="9 10">
    <name type="scientific">Bathycoccus prasinos</name>
    <dbReference type="NCBI Taxonomy" id="41875"/>
    <lineage>
        <taxon>Eukaryota</taxon>
        <taxon>Viridiplantae</taxon>
        <taxon>Chlorophyta</taxon>
        <taxon>Mamiellophyceae</taxon>
        <taxon>Mamiellales</taxon>
        <taxon>Bathycoccaceae</taxon>
        <taxon>Bathycoccus</taxon>
    </lineage>
</organism>
<dbReference type="PANTHER" id="PTHR46140">
    <property type="entry name" value="VACUOLAR TRANSPORTER CHAPERONE 1-RELATED"/>
    <property type="match status" value="1"/>
</dbReference>
<dbReference type="Pfam" id="PF09359">
    <property type="entry name" value="VTC"/>
    <property type="match status" value="1"/>
</dbReference>
<evidence type="ECO:0008006" key="11">
    <source>
        <dbReference type="Google" id="ProtNLM"/>
    </source>
</evidence>
<dbReference type="KEGG" id="bpg:Bathy04g00020"/>
<sequence>MHQHIQISSHRFPPHYPRLLFETFEQMPSVRDITKSPRNDLVVGEKGDKTLETLETIRAFIINQIDALGNELLECMQTAAFTNDEGYCSSTFRAALSKAEKEIKLLDSYFLTAIGLAAKTTTKVGDITKACGLKFESILSVVSECHVVIRDGLNATSGKENTWVPPSTFERKTTKYWIPRDKIVSLQLAIIKHLPILNYTGEDSASDDEDSDENFTDRDVKKITSVYFDSPDLRVYYERLNRLQGARLVRCRWYGSKVFPKRNDNDIVFFERKTHHESWSLENSVKERFSLPREQALEFYESARNDGDLLLPGNDRQNALASEVFENEFKDKSLSPAIRTSYRRTAFQNTDNNEIRISLDTDLTWSDEISNTKFWIEEDATKNTQKTNKFPFAVLEVKLQVEETPEWVENILREINATEVWKFSKFLHGTCVIRGNQISRFPHWWDFTADNSGIATYGTIEPNAKKNMSETARNTTPKSTTHTTTSIQITSTNSHTTRSGTGNRDFAHVLASAMSMLRFRNNSRTRGNDDIESQRREGVAPPPSSSSSQKGGGRYTPIKIEPKTFFANERTLLQWLSMSTLLLFLSLGLLAFEAGSPSDTINLFRGQNTGVITEGETVKIKRKITAADTCGLALAPVAILFMIYALVTYLVRAKRIARREPSTRYDDVLGPFALVSVLVIVSIASIILVAKQLSWE</sequence>
<keyword evidence="2 6" id="KW-0812">Transmembrane</keyword>
<dbReference type="RefSeq" id="XP_007513498.1">
    <property type="nucleotide sequence ID" value="XM_007513436.1"/>
</dbReference>
<evidence type="ECO:0000313" key="9">
    <source>
        <dbReference type="EMBL" id="CCO16023.1"/>
    </source>
</evidence>
<evidence type="ECO:0000256" key="4">
    <source>
        <dbReference type="ARBA" id="ARBA00023136"/>
    </source>
</evidence>
<dbReference type="EMBL" id="FO082275">
    <property type="protein sequence ID" value="CCO16023.1"/>
    <property type="molecule type" value="Genomic_DNA"/>
</dbReference>
<gene>
    <name evidence="9" type="ORF">Bathy04g00020</name>
</gene>
<dbReference type="GeneID" id="19016028"/>
<feature type="region of interest" description="Disordered" evidence="5">
    <location>
        <begin position="466"/>
        <end position="503"/>
    </location>
</feature>
<dbReference type="eggNOG" id="KOG4580">
    <property type="taxonomic scope" value="Eukaryota"/>
</dbReference>
<feature type="compositionally biased region" description="Low complexity" evidence="5">
    <location>
        <begin position="474"/>
        <end position="497"/>
    </location>
</feature>
<reference evidence="9 10" key="1">
    <citation type="submission" date="2011-10" db="EMBL/GenBank/DDBJ databases">
        <authorList>
            <person name="Genoscope - CEA"/>
        </authorList>
    </citation>
    <scope>NUCLEOTIDE SEQUENCE [LARGE SCALE GENOMIC DNA]</scope>
    <source>
        <strain evidence="9 10">RCC 1105</strain>
    </source>
</reference>
<evidence type="ECO:0000259" key="7">
    <source>
        <dbReference type="Pfam" id="PF02656"/>
    </source>
</evidence>
<dbReference type="PANTHER" id="PTHR46140:SF1">
    <property type="entry name" value="VACUOLAR TRANSPORTER CHAPERONE COMPLEX SUBUNIT 4-RELATED"/>
    <property type="match status" value="1"/>
</dbReference>
<feature type="transmembrane region" description="Helical" evidence="6">
    <location>
        <begin position="572"/>
        <end position="592"/>
    </location>
</feature>
<protein>
    <recommendedName>
        <fullName evidence="11">VTC domain-containing protein</fullName>
    </recommendedName>
</protein>
<evidence type="ECO:0000256" key="2">
    <source>
        <dbReference type="ARBA" id="ARBA00022692"/>
    </source>
</evidence>
<dbReference type="Proteomes" id="UP000198341">
    <property type="component" value="Chromosome 4"/>
</dbReference>
<proteinExistence type="predicted"/>
<evidence type="ECO:0000313" key="10">
    <source>
        <dbReference type="Proteomes" id="UP000198341"/>
    </source>
</evidence>
<keyword evidence="3 6" id="KW-1133">Transmembrane helix</keyword>
<feature type="domain" description="VTC" evidence="8">
    <location>
        <begin position="171"/>
        <end position="432"/>
    </location>
</feature>
<dbReference type="AlphaFoldDB" id="K8F3B9"/>
<dbReference type="InterPro" id="IPR042267">
    <property type="entry name" value="VTC_sf"/>
</dbReference>
<comment type="subcellular location">
    <subcellularLocation>
        <location evidence="1">Endomembrane system</location>
        <topology evidence="1">Multi-pass membrane protein</topology>
    </subcellularLocation>
</comment>
<evidence type="ECO:0000256" key="1">
    <source>
        <dbReference type="ARBA" id="ARBA00004127"/>
    </source>
</evidence>
<dbReference type="eggNOG" id="KOG1161">
    <property type="taxonomic scope" value="Eukaryota"/>
</dbReference>
<evidence type="ECO:0000256" key="6">
    <source>
        <dbReference type="SAM" id="Phobius"/>
    </source>
</evidence>
<accession>K8F3B9</accession>
<evidence type="ECO:0000259" key="8">
    <source>
        <dbReference type="Pfam" id="PF09359"/>
    </source>
</evidence>
<keyword evidence="4 6" id="KW-0472">Membrane</keyword>
<evidence type="ECO:0000256" key="3">
    <source>
        <dbReference type="ARBA" id="ARBA00022989"/>
    </source>
</evidence>
<dbReference type="Pfam" id="PF02656">
    <property type="entry name" value="DUF202"/>
    <property type="match status" value="1"/>
</dbReference>
<dbReference type="GO" id="GO:0012505">
    <property type="term" value="C:endomembrane system"/>
    <property type="evidence" value="ECO:0007669"/>
    <property type="project" value="UniProtKB-SubCell"/>
</dbReference>
<name>K8F3B9_9CHLO</name>
<feature type="region of interest" description="Disordered" evidence="5">
    <location>
        <begin position="521"/>
        <end position="554"/>
    </location>
</feature>
<dbReference type="OrthoDB" id="6493944at2759"/>
<dbReference type="InterPro" id="IPR051572">
    <property type="entry name" value="VTC_Complex_Subunit"/>
</dbReference>
<dbReference type="InterPro" id="IPR003807">
    <property type="entry name" value="DUF202"/>
</dbReference>
<dbReference type="Gene3D" id="3.20.100.30">
    <property type="entry name" value="VTC, catalytic tunnel domain"/>
    <property type="match status" value="1"/>
</dbReference>
<keyword evidence="10" id="KW-1185">Reference proteome</keyword>
<feature type="domain" description="DUF202" evidence="7">
    <location>
        <begin position="563"/>
        <end position="654"/>
    </location>
</feature>
<evidence type="ECO:0000256" key="5">
    <source>
        <dbReference type="SAM" id="MobiDB-lite"/>
    </source>
</evidence>
<feature type="transmembrane region" description="Helical" evidence="6">
    <location>
        <begin position="671"/>
        <end position="690"/>
    </location>
</feature>
<feature type="compositionally biased region" description="Basic and acidic residues" evidence="5">
    <location>
        <begin position="526"/>
        <end position="538"/>
    </location>
</feature>
<dbReference type="GO" id="GO:0006799">
    <property type="term" value="P:polyphosphate biosynthetic process"/>
    <property type="evidence" value="ECO:0007669"/>
    <property type="project" value="UniProtKB-ARBA"/>
</dbReference>
<dbReference type="InterPro" id="IPR018966">
    <property type="entry name" value="VTC_domain"/>
</dbReference>
<feature type="transmembrane region" description="Helical" evidence="6">
    <location>
        <begin position="629"/>
        <end position="651"/>
    </location>
</feature>